<reference evidence="16 17" key="1">
    <citation type="submission" date="2021-03" db="EMBL/GenBank/DDBJ databases">
        <title>Complete genome of Parasphingorhabdus_sp.JHSY0214.</title>
        <authorList>
            <person name="Yoo J.H."/>
            <person name="Bae J.W."/>
        </authorList>
    </citation>
    <scope>NUCLEOTIDE SEQUENCE [LARGE SCALE GENOMIC DNA]</scope>
    <source>
        <strain evidence="16 17">JHSY0214</strain>
    </source>
</reference>
<evidence type="ECO:0000313" key="16">
    <source>
        <dbReference type="EMBL" id="QTD55225.1"/>
    </source>
</evidence>
<evidence type="ECO:0000256" key="4">
    <source>
        <dbReference type="ARBA" id="ARBA00022496"/>
    </source>
</evidence>
<protein>
    <submittedName>
        <fullName evidence="16">TonB-dependent receptor</fullName>
    </submittedName>
</protein>
<keyword evidence="7" id="KW-0406">Ion transport</keyword>
<evidence type="ECO:0000259" key="14">
    <source>
        <dbReference type="Pfam" id="PF00593"/>
    </source>
</evidence>
<evidence type="ECO:0000256" key="13">
    <source>
        <dbReference type="SAM" id="SignalP"/>
    </source>
</evidence>
<evidence type="ECO:0000256" key="8">
    <source>
        <dbReference type="ARBA" id="ARBA00023077"/>
    </source>
</evidence>
<sequence>MNIHAKRDESEISVKSVKAILLGTAATLAISCFATPAIAQDSEELDENNIITVTARKQTESLQEVPVTVTAIGGDTLDKFQVNEVADVVSRVPALNVQVGGSGAGGQISLRGVGTTNISAAFDSAVAFDFDGVQVSTMRLVQASFFDVEQIDVLKGPQSLFFGKSATAGVFSVRSANPTPDWEAGVKVSQEFEENGTTIGGYISGPLNDTLGIRVAGQYQNIEKYVELEAGTPSVFANSGKGLENIVGRVTLQWDPTDDFSANLKVNYNRNEGDSLLGHSDIDCGANGVADPVFFALTGTFFESNSTCDIQDGLYPHPDGNPDLLVIAPGTTGADRYVGQSYNETTTFFARLAMDLDISDTLTLSTVSGYLDLENEHLDHFSYVGVRADGLPGGAPAPFSDALEQFTQEIRLASDFDGMFNFVVGGFWESRKQPLETSQNAFLGTFLFPDSRGITYDWVAQRTTKSEALSFFASGTLDITDQLELSGGVRWTDEQKTHRSNFPFVHNALSFLNPIVGGLGLVVPEGFNTGPIKFSDSNISPEVTLKYQATPDLNFYASYKTGFKSGGIDNSILPTASVQLVVPGFAEMFPALFPDPEAAREAALSSIVYDSETAKGGEVGMKALLGGGALRVNTSIYYYVFDDLQVQNFDGANTRFLTVNAGELTTQGFDVDWSWRTPLEGLNLSGAFGYTDAKFTDTFLADPGPDGVGGNADDIDIDGRRAARAPKWSGNIAFDWVIPVGDALEFGLNGNASYSGSYFAGNNNFADFVQDEYVSLDASVSVGDPEAKWKLSLIGVNLTDEIWANTVGDRPFLDAGNVLGRPTGGGDDRVVTQNRGRQVFVEAAFKF</sequence>
<evidence type="ECO:0000256" key="6">
    <source>
        <dbReference type="ARBA" id="ARBA00023004"/>
    </source>
</evidence>
<dbReference type="RefSeq" id="WP_207987049.1">
    <property type="nucleotide sequence ID" value="NZ_CP071794.1"/>
</dbReference>
<evidence type="ECO:0000313" key="17">
    <source>
        <dbReference type="Proteomes" id="UP000663923"/>
    </source>
</evidence>
<dbReference type="EMBL" id="CP071794">
    <property type="protein sequence ID" value="QTD55225.1"/>
    <property type="molecule type" value="Genomic_DNA"/>
</dbReference>
<feature type="chain" id="PRO_5045855765" evidence="13">
    <location>
        <begin position="40"/>
        <end position="847"/>
    </location>
</feature>
<dbReference type="Pfam" id="PF07715">
    <property type="entry name" value="Plug"/>
    <property type="match status" value="1"/>
</dbReference>
<evidence type="ECO:0000256" key="9">
    <source>
        <dbReference type="ARBA" id="ARBA00023136"/>
    </source>
</evidence>
<dbReference type="InterPro" id="IPR039426">
    <property type="entry name" value="TonB-dep_rcpt-like"/>
</dbReference>
<evidence type="ECO:0000256" key="11">
    <source>
        <dbReference type="PROSITE-ProRule" id="PRU01360"/>
    </source>
</evidence>
<dbReference type="InterPro" id="IPR000531">
    <property type="entry name" value="Beta-barrel_TonB"/>
</dbReference>
<feature type="domain" description="TonB-dependent receptor-like beta-barrel" evidence="14">
    <location>
        <begin position="315"/>
        <end position="797"/>
    </location>
</feature>
<keyword evidence="16" id="KW-0675">Receptor</keyword>
<evidence type="ECO:0000256" key="1">
    <source>
        <dbReference type="ARBA" id="ARBA00004571"/>
    </source>
</evidence>
<feature type="domain" description="TonB-dependent receptor plug" evidence="15">
    <location>
        <begin position="62"/>
        <end position="170"/>
    </location>
</feature>
<comment type="subcellular location">
    <subcellularLocation>
        <location evidence="1 11">Cell outer membrane</location>
        <topology evidence="1 11">Multi-pass membrane protein</topology>
    </subcellularLocation>
</comment>
<dbReference type="InterPro" id="IPR036942">
    <property type="entry name" value="Beta-barrel_TonB_sf"/>
</dbReference>
<dbReference type="PANTHER" id="PTHR32552:SF81">
    <property type="entry name" value="TONB-DEPENDENT OUTER MEMBRANE RECEPTOR"/>
    <property type="match status" value="1"/>
</dbReference>
<evidence type="ECO:0000256" key="3">
    <source>
        <dbReference type="ARBA" id="ARBA00022452"/>
    </source>
</evidence>
<accession>A0ABX7T111</accession>
<keyword evidence="9 11" id="KW-0472">Membrane</keyword>
<keyword evidence="2 11" id="KW-0813">Transport</keyword>
<evidence type="ECO:0000256" key="12">
    <source>
        <dbReference type="RuleBase" id="RU003357"/>
    </source>
</evidence>
<evidence type="ECO:0000256" key="5">
    <source>
        <dbReference type="ARBA" id="ARBA00022692"/>
    </source>
</evidence>
<evidence type="ECO:0000256" key="2">
    <source>
        <dbReference type="ARBA" id="ARBA00022448"/>
    </source>
</evidence>
<evidence type="ECO:0000259" key="15">
    <source>
        <dbReference type="Pfam" id="PF07715"/>
    </source>
</evidence>
<dbReference type="InterPro" id="IPR012910">
    <property type="entry name" value="Plug_dom"/>
</dbReference>
<dbReference type="PROSITE" id="PS52016">
    <property type="entry name" value="TONB_DEPENDENT_REC_3"/>
    <property type="match status" value="1"/>
</dbReference>
<proteinExistence type="inferred from homology"/>
<name>A0ABX7T111_9SPHN</name>
<dbReference type="PROSITE" id="PS51257">
    <property type="entry name" value="PROKAR_LIPOPROTEIN"/>
    <property type="match status" value="1"/>
</dbReference>
<dbReference type="Proteomes" id="UP000663923">
    <property type="component" value="Chromosome"/>
</dbReference>
<dbReference type="Gene3D" id="2.40.170.20">
    <property type="entry name" value="TonB-dependent receptor, beta-barrel domain"/>
    <property type="match status" value="1"/>
</dbReference>
<dbReference type="SUPFAM" id="SSF56935">
    <property type="entry name" value="Porins"/>
    <property type="match status" value="1"/>
</dbReference>
<keyword evidence="5 11" id="KW-0812">Transmembrane</keyword>
<feature type="signal peptide" evidence="13">
    <location>
        <begin position="1"/>
        <end position="39"/>
    </location>
</feature>
<evidence type="ECO:0000256" key="7">
    <source>
        <dbReference type="ARBA" id="ARBA00023065"/>
    </source>
</evidence>
<evidence type="ECO:0000256" key="10">
    <source>
        <dbReference type="ARBA" id="ARBA00023237"/>
    </source>
</evidence>
<keyword evidence="10 11" id="KW-0998">Cell outer membrane</keyword>
<keyword evidence="4" id="KW-0410">Iron transport</keyword>
<gene>
    <name evidence="16" type="ORF">J4G78_13485</name>
</gene>
<keyword evidence="3 11" id="KW-1134">Transmembrane beta strand</keyword>
<keyword evidence="6" id="KW-0408">Iron</keyword>
<keyword evidence="13" id="KW-0732">Signal</keyword>
<organism evidence="16 17">
    <name type="scientific">Parasphingorhabdus cellanae</name>
    <dbReference type="NCBI Taxonomy" id="2806553"/>
    <lineage>
        <taxon>Bacteria</taxon>
        <taxon>Pseudomonadati</taxon>
        <taxon>Pseudomonadota</taxon>
        <taxon>Alphaproteobacteria</taxon>
        <taxon>Sphingomonadales</taxon>
        <taxon>Sphingomonadaceae</taxon>
        <taxon>Parasphingorhabdus</taxon>
    </lineage>
</organism>
<dbReference type="Pfam" id="PF00593">
    <property type="entry name" value="TonB_dep_Rec_b-barrel"/>
    <property type="match status" value="1"/>
</dbReference>
<dbReference type="PANTHER" id="PTHR32552">
    <property type="entry name" value="FERRICHROME IRON RECEPTOR-RELATED"/>
    <property type="match status" value="1"/>
</dbReference>
<comment type="similarity">
    <text evidence="11 12">Belongs to the TonB-dependent receptor family.</text>
</comment>
<keyword evidence="17" id="KW-1185">Reference proteome</keyword>
<keyword evidence="8 12" id="KW-0798">TonB box</keyword>